<evidence type="ECO:0000259" key="1">
    <source>
        <dbReference type="PROSITE" id="PS51186"/>
    </source>
</evidence>
<gene>
    <name evidence="2" type="ORF">DCF25_03735</name>
</gene>
<name>A0A2W4UKY0_9CYAN</name>
<comment type="caution">
    <text evidence="2">The sequence shown here is derived from an EMBL/GenBank/DDBJ whole genome shotgun (WGS) entry which is preliminary data.</text>
</comment>
<dbReference type="SUPFAM" id="SSF55729">
    <property type="entry name" value="Acyl-CoA N-acyltransferases (Nat)"/>
    <property type="match status" value="1"/>
</dbReference>
<dbReference type="AlphaFoldDB" id="A0A2W4UKY0"/>
<sequence length="244" mass="27308">MSATNGEPTLPLKPVVVSVSKPSGQPSLFSCAAQSTEWVSDQSLERLSERSPEEKSAPIRVRAARIEDLPQMIAVLLSSFYPQVEATHWFYWLMRIGIREDIRTRLKTHSSQYACLVAAKVNSTASKKLSAGTVIGTIEISQRPCETWRFFPPRRAYLSNLAIDSTYRRQGAAKQLLHTCESVALQWGFDRVYLHVMADNQAARSLYTQAGYQPCEVSNPILAGLGLRPERLLLSKRLQGEVNQ</sequence>
<protein>
    <submittedName>
        <fullName evidence="2">GNAT family N-acetyltransferase</fullName>
    </submittedName>
</protein>
<dbReference type="InterPro" id="IPR016181">
    <property type="entry name" value="Acyl_CoA_acyltransferase"/>
</dbReference>
<dbReference type="PANTHER" id="PTHR47443">
    <property type="entry name" value="ACYL-COA N-ACYLTRANSFERASES (NAT) SUPERFAMILY PROTEIN"/>
    <property type="match status" value="1"/>
</dbReference>
<dbReference type="Proteomes" id="UP000249354">
    <property type="component" value="Unassembled WGS sequence"/>
</dbReference>
<accession>A0A2W4UKY0</accession>
<reference evidence="2 3" key="2">
    <citation type="submission" date="2018-06" db="EMBL/GenBank/DDBJ databases">
        <title>Metagenomic assembly of (sub)arctic Cyanobacteria and their associated microbiome from non-axenic cultures.</title>
        <authorList>
            <person name="Baurain D."/>
        </authorList>
    </citation>
    <scope>NUCLEOTIDE SEQUENCE [LARGE SCALE GENOMIC DNA]</scope>
    <source>
        <strain evidence="2">ULC129bin1</strain>
    </source>
</reference>
<feature type="domain" description="N-acetyltransferase" evidence="1">
    <location>
        <begin position="59"/>
        <end position="239"/>
    </location>
</feature>
<dbReference type="PROSITE" id="PS51186">
    <property type="entry name" value="GNAT"/>
    <property type="match status" value="1"/>
</dbReference>
<dbReference type="GO" id="GO:0016747">
    <property type="term" value="F:acyltransferase activity, transferring groups other than amino-acyl groups"/>
    <property type="evidence" value="ECO:0007669"/>
    <property type="project" value="InterPro"/>
</dbReference>
<dbReference type="Pfam" id="PF00583">
    <property type="entry name" value="Acetyltransf_1"/>
    <property type="match status" value="1"/>
</dbReference>
<organism evidence="2 3">
    <name type="scientific">Leptolyngbya foveolarum</name>
    <dbReference type="NCBI Taxonomy" id="47253"/>
    <lineage>
        <taxon>Bacteria</taxon>
        <taxon>Bacillati</taxon>
        <taxon>Cyanobacteriota</taxon>
        <taxon>Cyanophyceae</taxon>
        <taxon>Leptolyngbyales</taxon>
        <taxon>Leptolyngbyaceae</taxon>
        <taxon>Leptolyngbya group</taxon>
        <taxon>Leptolyngbya</taxon>
    </lineage>
</organism>
<reference evidence="3" key="1">
    <citation type="submission" date="2018-04" db="EMBL/GenBank/DDBJ databases">
        <authorList>
            <person name="Cornet L."/>
        </authorList>
    </citation>
    <scope>NUCLEOTIDE SEQUENCE [LARGE SCALE GENOMIC DNA]</scope>
</reference>
<evidence type="ECO:0000313" key="2">
    <source>
        <dbReference type="EMBL" id="PZO22056.1"/>
    </source>
</evidence>
<dbReference type="EMBL" id="QBMC01000014">
    <property type="protein sequence ID" value="PZO22056.1"/>
    <property type="molecule type" value="Genomic_DNA"/>
</dbReference>
<dbReference type="InterPro" id="IPR000182">
    <property type="entry name" value="GNAT_dom"/>
</dbReference>
<dbReference type="CDD" id="cd04301">
    <property type="entry name" value="NAT_SF"/>
    <property type="match status" value="1"/>
</dbReference>
<dbReference type="Gene3D" id="3.40.630.30">
    <property type="match status" value="1"/>
</dbReference>
<keyword evidence="2" id="KW-0808">Transferase</keyword>
<dbReference type="PANTHER" id="PTHR47443:SF3">
    <property type="entry name" value="GCN5-RELATED N-ACETYLTRANSFERASE 4, CHLOROPLASTIC"/>
    <property type="match status" value="1"/>
</dbReference>
<proteinExistence type="predicted"/>
<evidence type="ECO:0000313" key="3">
    <source>
        <dbReference type="Proteomes" id="UP000249354"/>
    </source>
</evidence>